<dbReference type="EMBL" id="NIBQ01000003">
    <property type="protein sequence ID" value="OUZ30614.1"/>
    <property type="molecule type" value="Genomic_DNA"/>
</dbReference>
<feature type="chain" id="PRO_5013075027" evidence="1">
    <location>
        <begin position="21"/>
        <end position="131"/>
    </location>
</feature>
<gene>
    <name evidence="3" type="ORF">A5889_002215</name>
    <name evidence="2" type="ORF">A5889_002902</name>
</gene>
<keyword evidence="1" id="KW-0732">Signal</keyword>
<name>A0A200J045_9ENTE</name>
<evidence type="ECO:0000313" key="2">
    <source>
        <dbReference type="EMBL" id="OUZ30614.1"/>
    </source>
</evidence>
<dbReference type="PROSITE" id="PS51257">
    <property type="entry name" value="PROKAR_LIPOPROTEIN"/>
    <property type="match status" value="1"/>
</dbReference>
<feature type="signal peptide" evidence="1">
    <location>
        <begin position="1"/>
        <end position="20"/>
    </location>
</feature>
<dbReference type="OrthoDB" id="2192532at2"/>
<sequence>MKKFCLIGVLLVLMAGCSKASSVDKNIKNEKAFIALGFKEMKLLIKNNTDGNITVFDSETEFSIKKNKKWVLADETHGLTAFTTNILSGEENELDLTNRLSQIKEKEIKVTIHYEYKNKKYETSTIYSKMK</sequence>
<dbReference type="RefSeq" id="WP_087641954.1">
    <property type="nucleotide sequence ID" value="NZ_CP147246.1"/>
</dbReference>
<keyword evidence="4" id="KW-1185">Reference proteome</keyword>
<evidence type="ECO:0000313" key="3">
    <source>
        <dbReference type="EMBL" id="WYJ94702.1"/>
    </source>
</evidence>
<dbReference type="Proteomes" id="UP000196151">
    <property type="component" value="Chromosome"/>
</dbReference>
<dbReference type="EMBL" id="CP147246">
    <property type="protein sequence ID" value="WYJ94702.1"/>
    <property type="molecule type" value="Genomic_DNA"/>
</dbReference>
<reference evidence="2" key="1">
    <citation type="submission" date="2017-05" db="EMBL/GenBank/DDBJ databases">
        <title>The Genome Sequence of Enterococcus sp. 9D6_DIV0238.</title>
        <authorList>
            <consortium name="The Broad Institute Genomics Platform"/>
            <consortium name="The Broad Institute Genomic Center for Infectious Diseases"/>
            <person name="Earl A."/>
            <person name="Manson A."/>
            <person name="Schwartman J."/>
            <person name="Gilmore M."/>
            <person name="Abouelleil A."/>
            <person name="Cao P."/>
            <person name="Chapman S."/>
            <person name="Cusick C."/>
            <person name="Shea T."/>
            <person name="Young S."/>
            <person name="Neafsey D."/>
            <person name="Nusbaum C."/>
            <person name="Birren B."/>
        </authorList>
    </citation>
    <scope>NUCLEOTIDE SEQUENCE [LARGE SCALE GENOMIC DNA]</scope>
    <source>
        <strain evidence="2">9D6_DIV0238</strain>
    </source>
</reference>
<evidence type="ECO:0000256" key="1">
    <source>
        <dbReference type="SAM" id="SignalP"/>
    </source>
</evidence>
<evidence type="ECO:0000313" key="4">
    <source>
        <dbReference type="Proteomes" id="UP000196151"/>
    </source>
</evidence>
<accession>A0A200J045</accession>
<proteinExistence type="predicted"/>
<dbReference type="AlphaFoldDB" id="A0A200J045"/>
<reference evidence="3" key="3">
    <citation type="submission" date="2024-03" db="EMBL/GenBank/DDBJ databases">
        <title>The Genome Sequence of Enterococcus sp. DIV0238c.</title>
        <authorList>
            <consortium name="The Broad Institute Genomics Platform"/>
            <consortium name="The Broad Institute Microbial Omics Core"/>
            <consortium name="The Broad Institute Genomic Center for Infectious Diseases"/>
            <person name="Earl A."/>
            <person name="Manson A."/>
            <person name="Gilmore M."/>
            <person name="Schwartman J."/>
            <person name="Shea T."/>
            <person name="Abouelleil A."/>
            <person name="Cao P."/>
            <person name="Chapman S."/>
            <person name="Cusick C."/>
            <person name="Young S."/>
            <person name="Neafsey D."/>
            <person name="Nusbaum C."/>
            <person name="Birren B."/>
        </authorList>
    </citation>
    <scope>NUCLEOTIDE SEQUENCE</scope>
    <source>
        <strain evidence="3">9D6_DIV0238</strain>
    </source>
</reference>
<protein>
    <submittedName>
        <fullName evidence="2">Uncharacterized protein</fullName>
    </submittedName>
</protein>
<reference evidence="3" key="2">
    <citation type="submission" date="2017-05" db="EMBL/GenBank/DDBJ databases">
        <authorList>
            <consortium name="The Broad Institute Genomics Platform"/>
            <consortium name="The Broad Institute Genomic Center for Infectious Diseases"/>
            <person name="Earl A."/>
            <person name="Manson A."/>
            <person name="Schwartman J."/>
            <person name="Gilmore M."/>
            <person name="Abouelleil A."/>
            <person name="Cao P."/>
            <person name="Chapman S."/>
            <person name="Cusick C."/>
            <person name="Shea T."/>
            <person name="Young S."/>
            <person name="Neafsey D."/>
            <person name="Nusbaum C."/>
            <person name="Birren B."/>
        </authorList>
    </citation>
    <scope>NUCLEOTIDE SEQUENCE</scope>
    <source>
        <strain evidence="3">9D6_DIV0238</strain>
    </source>
</reference>
<organism evidence="2">
    <name type="scientific">Candidatus Enterococcus dunnyi</name>
    <dbReference type="NCBI Taxonomy" id="1834192"/>
    <lineage>
        <taxon>Bacteria</taxon>
        <taxon>Bacillati</taxon>
        <taxon>Bacillota</taxon>
        <taxon>Bacilli</taxon>
        <taxon>Lactobacillales</taxon>
        <taxon>Enterococcaceae</taxon>
        <taxon>Enterococcus</taxon>
    </lineage>
</organism>